<keyword evidence="3" id="KW-1185">Reference proteome</keyword>
<protein>
    <recommendedName>
        <fullName evidence="4">Serpentine Receptor, class H</fullName>
    </recommendedName>
</protein>
<dbReference type="InterPro" id="IPR053220">
    <property type="entry name" value="Nematode_rcpt-like_serp_H"/>
</dbReference>
<feature type="transmembrane region" description="Helical" evidence="1">
    <location>
        <begin position="192"/>
        <end position="220"/>
    </location>
</feature>
<dbReference type="Pfam" id="PF10318">
    <property type="entry name" value="7TM_GPCR_Srh"/>
    <property type="match status" value="1"/>
</dbReference>
<feature type="transmembrane region" description="Helical" evidence="1">
    <location>
        <begin position="17"/>
        <end position="38"/>
    </location>
</feature>
<feature type="transmembrane region" description="Helical" evidence="1">
    <location>
        <begin position="275"/>
        <end position="298"/>
    </location>
</feature>
<evidence type="ECO:0000256" key="1">
    <source>
        <dbReference type="SAM" id="Phobius"/>
    </source>
</evidence>
<accession>E3LHS6</accession>
<organism evidence="3">
    <name type="scientific">Caenorhabditis remanei</name>
    <name type="common">Caenorhabditis vulgaris</name>
    <dbReference type="NCBI Taxonomy" id="31234"/>
    <lineage>
        <taxon>Eukaryota</taxon>
        <taxon>Metazoa</taxon>
        <taxon>Ecdysozoa</taxon>
        <taxon>Nematoda</taxon>
        <taxon>Chromadorea</taxon>
        <taxon>Rhabditida</taxon>
        <taxon>Rhabditina</taxon>
        <taxon>Rhabditomorpha</taxon>
        <taxon>Rhabditoidea</taxon>
        <taxon>Rhabditidae</taxon>
        <taxon>Peloderinae</taxon>
        <taxon>Caenorhabditis</taxon>
    </lineage>
</organism>
<feature type="transmembrane region" description="Helical" evidence="1">
    <location>
        <begin position="94"/>
        <end position="118"/>
    </location>
</feature>
<keyword evidence="1" id="KW-0812">Transmembrane</keyword>
<dbReference type="eggNOG" id="ENOG502TGZZ">
    <property type="taxonomic scope" value="Eukaryota"/>
</dbReference>
<evidence type="ECO:0000313" key="2">
    <source>
        <dbReference type="EMBL" id="EFO95262.1"/>
    </source>
</evidence>
<keyword evidence="1" id="KW-0472">Membrane</keyword>
<dbReference type="OMA" id="IMVVAHK"/>
<dbReference type="OrthoDB" id="5843072at2759"/>
<evidence type="ECO:0008006" key="4">
    <source>
        <dbReference type="Google" id="ProtNLM"/>
    </source>
</evidence>
<feature type="transmembrane region" description="Helical" evidence="1">
    <location>
        <begin position="241"/>
        <end position="269"/>
    </location>
</feature>
<proteinExistence type="predicted"/>
<reference evidence="2" key="1">
    <citation type="submission" date="2007-07" db="EMBL/GenBank/DDBJ databases">
        <title>PCAP assembly of the Caenorhabditis remanei genome.</title>
        <authorList>
            <consortium name="The Caenorhabditis remanei Sequencing Consortium"/>
            <person name="Wilson R.K."/>
        </authorList>
    </citation>
    <scope>NUCLEOTIDE SEQUENCE [LARGE SCALE GENOMIC DNA]</scope>
    <source>
        <strain evidence="2">PB4641</strain>
    </source>
</reference>
<dbReference type="PANTHER" id="PTHR22941:SF299">
    <property type="entry name" value="SERPENTINE RECEPTOR, CLASS H"/>
    <property type="match status" value="1"/>
</dbReference>
<dbReference type="InterPro" id="IPR019422">
    <property type="entry name" value="7TM_GPCR_serpentine_rcpt_Srh"/>
</dbReference>
<sequence length="334" mass="38093">MIDCSRHYLGSPDFLKISFHVVTVIAAPIHTFGFYCILQKTPKHMKTVKWLLFNLHCWCVLLDITVSLFGIPYILFPAPAGYQLGIIDAPRLIFYLGVTFVTGETNYYCVSTSIFVIFENRYFLLFGQNTRWRFVRKYILIGSYCLVPLYFVPSQLSIPEQENVEKFVWQSLSCIPEIPKYDRDLFLVADNIVLLTASLAIACGVPFIECATFFFLNAYHLVLARKPGKLSNKTIQMQYKLLLALFAQSSVTVIFFLIPVISIIVIIFTGYQSQVFNNIIILALAIHGIESTLIMVVAHKPYRKFMFLPFYGKRKKTATTVVSIIPSLRLVGDA</sequence>
<keyword evidence="1" id="KW-1133">Transmembrane helix</keyword>
<evidence type="ECO:0000313" key="3">
    <source>
        <dbReference type="Proteomes" id="UP000008281"/>
    </source>
</evidence>
<gene>
    <name evidence="2" type="ORF">CRE_08835</name>
</gene>
<feature type="transmembrane region" description="Helical" evidence="1">
    <location>
        <begin position="50"/>
        <end position="74"/>
    </location>
</feature>
<feature type="transmembrane region" description="Helical" evidence="1">
    <location>
        <begin position="138"/>
        <end position="158"/>
    </location>
</feature>
<dbReference type="HOGENOM" id="CLU_042960_1_1_1"/>
<dbReference type="AlphaFoldDB" id="E3LHS6"/>
<name>E3LHS6_CAERE</name>
<dbReference type="STRING" id="31234.E3LHS6"/>
<dbReference type="Proteomes" id="UP000008281">
    <property type="component" value="Unassembled WGS sequence"/>
</dbReference>
<dbReference type="InParanoid" id="E3LHS6"/>
<dbReference type="PANTHER" id="PTHR22941">
    <property type="entry name" value="SERPENTINE RECEPTOR"/>
    <property type="match status" value="1"/>
</dbReference>
<dbReference type="EMBL" id="DS268409">
    <property type="protein sequence ID" value="EFO95262.1"/>
    <property type="molecule type" value="Genomic_DNA"/>
</dbReference>